<name>A0A0C2NEH8_THEKT</name>
<sequence>MRSALVIQVDLSSNRVIVFRKRLDNCSKLSCSICSEDIQIVNPIWSCDSCRSVAHFNCGKTWARNQQMDEDEPRVYWTCPTCKNQNLDLPSMPYCYCGKTENPECDISLGKASPHCCLKTCGRLSPAQNGAHCNHPCELQCHSGFCPPCDKTYEYRCWCGKNKTILKCGDYKVEEKENKSCGKACTKLLRCCEHKCLSKCHPGPCPPCFENHDKNVEKLKNKLDGLWKISKHLKMNF</sequence>
<dbReference type="PANTHER" id="PTHR12360">
    <property type="entry name" value="NUCLEAR TRANSCRIPTION FACTOR, X-BOX BINDING 1 NFX1"/>
    <property type="match status" value="1"/>
</dbReference>
<accession>A0A0C2NEH8</accession>
<keyword evidence="3" id="KW-0677">Repeat</keyword>
<comment type="caution">
    <text evidence="8">The sequence shown here is derived from an EMBL/GenBank/DDBJ whole genome shotgun (WGS) entry which is preliminary data.</text>
</comment>
<dbReference type="GO" id="GO:0008270">
    <property type="term" value="F:zinc ion binding"/>
    <property type="evidence" value="ECO:0007669"/>
    <property type="project" value="UniProtKB-KW"/>
</dbReference>
<organism evidence="8 9">
    <name type="scientific">Thelohanellus kitauei</name>
    <name type="common">Myxosporean</name>
    <dbReference type="NCBI Taxonomy" id="669202"/>
    <lineage>
        <taxon>Eukaryota</taxon>
        <taxon>Metazoa</taxon>
        <taxon>Cnidaria</taxon>
        <taxon>Myxozoa</taxon>
        <taxon>Myxosporea</taxon>
        <taxon>Bivalvulida</taxon>
        <taxon>Platysporina</taxon>
        <taxon>Myxobolidae</taxon>
        <taxon>Thelohanellus</taxon>
    </lineage>
</organism>
<dbReference type="AlphaFoldDB" id="A0A0C2NEH8"/>
<protein>
    <submittedName>
        <fullName evidence="8">FKBP12-associated protein 1</fullName>
    </submittedName>
</protein>
<dbReference type="OrthoDB" id="6512771at2759"/>
<dbReference type="InterPro" id="IPR019787">
    <property type="entry name" value="Znf_PHD-finger"/>
</dbReference>
<evidence type="ECO:0000256" key="1">
    <source>
        <dbReference type="ARBA" id="ARBA00007269"/>
    </source>
</evidence>
<evidence type="ECO:0000313" key="9">
    <source>
        <dbReference type="Proteomes" id="UP000031668"/>
    </source>
</evidence>
<evidence type="ECO:0000259" key="7">
    <source>
        <dbReference type="PROSITE" id="PS50016"/>
    </source>
</evidence>
<evidence type="ECO:0000256" key="4">
    <source>
        <dbReference type="ARBA" id="ARBA00022771"/>
    </source>
</evidence>
<feature type="domain" description="PHD-type" evidence="7">
    <location>
        <begin position="28"/>
        <end position="85"/>
    </location>
</feature>
<keyword evidence="2" id="KW-0479">Metal-binding</keyword>
<proteinExistence type="inferred from homology"/>
<dbReference type="InterPro" id="IPR034078">
    <property type="entry name" value="NFX1_fam"/>
</dbReference>
<dbReference type="PROSITE" id="PS50016">
    <property type="entry name" value="ZF_PHD_2"/>
    <property type="match status" value="1"/>
</dbReference>
<dbReference type="GO" id="GO:0000981">
    <property type="term" value="F:DNA-binding transcription factor activity, RNA polymerase II-specific"/>
    <property type="evidence" value="ECO:0007669"/>
    <property type="project" value="TreeGrafter"/>
</dbReference>
<evidence type="ECO:0000256" key="6">
    <source>
        <dbReference type="PROSITE-ProRule" id="PRU00146"/>
    </source>
</evidence>
<dbReference type="SUPFAM" id="SSF57903">
    <property type="entry name" value="FYVE/PHD zinc finger"/>
    <property type="match status" value="1"/>
</dbReference>
<dbReference type="SMART" id="SM00438">
    <property type="entry name" value="ZnF_NFX"/>
    <property type="match status" value="2"/>
</dbReference>
<evidence type="ECO:0000256" key="5">
    <source>
        <dbReference type="ARBA" id="ARBA00022833"/>
    </source>
</evidence>
<keyword evidence="9" id="KW-1185">Reference proteome</keyword>
<gene>
    <name evidence="8" type="ORF">RF11_03668</name>
</gene>
<keyword evidence="4 6" id="KW-0863">Zinc-finger</keyword>
<dbReference type="CDD" id="cd06008">
    <property type="entry name" value="NF-X1-zinc-finger"/>
    <property type="match status" value="1"/>
</dbReference>
<keyword evidence="5" id="KW-0862">Zinc</keyword>
<dbReference type="Proteomes" id="UP000031668">
    <property type="component" value="Unassembled WGS sequence"/>
</dbReference>
<dbReference type="GO" id="GO:0000977">
    <property type="term" value="F:RNA polymerase II transcription regulatory region sequence-specific DNA binding"/>
    <property type="evidence" value="ECO:0007669"/>
    <property type="project" value="TreeGrafter"/>
</dbReference>
<dbReference type="EMBL" id="JWZT01001233">
    <property type="protein sequence ID" value="KII72427.1"/>
    <property type="molecule type" value="Genomic_DNA"/>
</dbReference>
<reference evidence="8 9" key="1">
    <citation type="journal article" date="2014" name="Genome Biol. Evol.">
        <title>The genome of the myxosporean Thelohanellus kitauei shows adaptations to nutrient acquisition within its fish host.</title>
        <authorList>
            <person name="Yang Y."/>
            <person name="Xiong J."/>
            <person name="Zhou Z."/>
            <person name="Huo F."/>
            <person name="Miao W."/>
            <person name="Ran C."/>
            <person name="Liu Y."/>
            <person name="Zhang J."/>
            <person name="Feng J."/>
            <person name="Wang M."/>
            <person name="Wang M."/>
            <person name="Wang L."/>
            <person name="Yao B."/>
        </authorList>
    </citation>
    <scope>NUCLEOTIDE SEQUENCE [LARGE SCALE GENOMIC DNA]</scope>
    <source>
        <strain evidence="8">Wuqing</strain>
    </source>
</reference>
<evidence type="ECO:0000256" key="2">
    <source>
        <dbReference type="ARBA" id="ARBA00022723"/>
    </source>
</evidence>
<dbReference type="InterPro" id="IPR000967">
    <property type="entry name" value="Znf_NFX1"/>
</dbReference>
<evidence type="ECO:0000313" key="8">
    <source>
        <dbReference type="EMBL" id="KII72427.1"/>
    </source>
</evidence>
<evidence type="ECO:0000256" key="3">
    <source>
        <dbReference type="ARBA" id="ARBA00022737"/>
    </source>
</evidence>
<dbReference type="GO" id="GO:0005634">
    <property type="term" value="C:nucleus"/>
    <property type="evidence" value="ECO:0007669"/>
    <property type="project" value="InterPro"/>
</dbReference>
<comment type="similarity">
    <text evidence="1">Belongs to the NFX1 family.</text>
</comment>
<dbReference type="InterPro" id="IPR011011">
    <property type="entry name" value="Znf_FYVE_PHD"/>
</dbReference>